<dbReference type="RefSeq" id="WP_055222192.1">
    <property type="nucleotide sequence ID" value="NZ_JAAITQ010000017.1"/>
</dbReference>
<gene>
    <name evidence="1" type="ORF">G5B05_10130</name>
</gene>
<comment type="caution">
    <text evidence="1">The sequence shown here is derived from an EMBL/GenBank/DDBJ whole genome shotgun (WGS) entry which is preliminary data.</text>
</comment>
<proteinExistence type="predicted"/>
<keyword evidence="2" id="KW-1185">Reference proteome</keyword>
<evidence type="ECO:0000313" key="1">
    <source>
        <dbReference type="EMBL" id="NSE16758.1"/>
    </source>
</evidence>
<organism evidence="1 2">
    <name type="scientific">Fusicatenibacter saccharivorans</name>
    <dbReference type="NCBI Taxonomy" id="1150298"/>
    <lineage>
        <taxon>Bacteria</taxon>
        <taxon>Bacillati</taxon>
        <taxon>Bacillota</taxon>
        <taxon>Clostridia</taxon>
        <taxon>Lachnospirales</taxon>
        <taxon>Lachnospiraceae</taxon>
        <taxon>Fusicatenibacter</taxon>
    </lineage>
</organism>
<reference evidence="1 2" key="1">
    <citation type="journal article" date="2020" name="Cell Host Microbe">
        <title>Functional and Genomic Variation between Human-Derived Isolates of Lachnospiraceae Reveals Inter- and Intra-Species Diversity.</title>
        <authorList>
            <person name="Sorbara M.T."/>
            <person name="Littmann E.R."/>
            <person name="Fontana E."/>
            <person name="Moody T.U."/>
            <person name="Kohout C.E."/>
            <person name="Gjonbalaj M."/>
            <person name="Eaton V."/>
            <person name="Seok R."/>
            <person name="Leiner I.M."/>
            <person name="Pamer E.G."/>
        </authorList>
    </citation>
    <scope>NUCLEOTIDE SEQUENCE [LARGE SCALE GENOMIC DNA]</scope>
    <source>
        <strain evidence="1 2">MSK.14.54</strain>
    </source>
</reference>
<name>A0ABX2GGC8_9FIRM</name>
<dbReference type="Proteomes" id="UP000768180">
    <property type="component" value="Unassembled WGS sequence"/>
</dbReference>
<evidence type="ECO:0000313" key="2">
    <source>
        <dbReference type="Proteomes" id="UP000768180"/>
    </source>
</evidence>
<sequence length="74" mass="8904">MEFLMPETKVYAILTAGYDRKERMEGRILGEELAMAGSFFLRKREKRYILERPCFLYNKAIKFKRYETRTGGRK</sequence>
<accession>A0ABX2GGC8</accession>
<protein>
    <submittedName>
        <fullName evidence="1">Uncharacterized protein</fullName>
    </submittedName>
</protein>
<dbReference type="EMBL" id="JAAITQ010000017">
    <property type="protein sequence ID" value="NSE16758.1"/>
    <property type="molecule type" value="Genomic_DNA"/>
</dbReference>